<proteinExistence type="predicted"/>
<dbReference type="Proteomes" id="UP000886998">
    <property type="component" value="Unassembled WGS sequence"/>
</dbReference>
<keyword evidence="3" id="KW-1185">Reference proteome</keyword>
<sequence length="83" mass="9836">MKRCGSLQDLLYKYLKAVLQSAIKCETCESAPKKIKHVKIAALEKTTLLYSNHCKKQLNDLEEQLRKFNTLRRQWELKGRREQ</sequence>
<feature type="coiled-coil region" evidence="1">
    <location>
        <begin position="51"/>
        <end position="78"/>
    </location>
</feature>
<reference evidence="2" key="1">
    <citation type="submission" date="2020-08" db="EMBL/GenBank/DDBJ databases">
        <title>Multicomponent nature underlies the extraordinary mechanical properties of spider dragline silk.</title>
        <authorList>
            <person name="Kono N."/>
            <person name="Nakamura H."/>
            <person name="Mori M."/>
            <person name="Yoshida Y."/>
            <person name="Ohtoshi R."/>
            <person name="Malay A.D."/>
            <person name="Moran D.A.P."/>
            <person name="Tomita M."/>
            <person name="Numata K."/>
            <person name="Arakawa K."/>
        </authorList>
    </citation>
    <scope>NUCLEOTIDE SEQUENCE</scope>
</reference>
<organism evidence="2 3">
    <name type="scientific">Trichonephila inaurata madagascariensis</name>
    <dbReference type="NCBI Taxonomy" id="2747483"/>
    <lineage>
        <taxon>Eukaryota</taxon>
        <taxon>Metazoa</taxon>
        <taxon>Ecdysozoa</taxon>
        <taxon>Arthropoda</taxon>
        <taxon>Chelicerata</taxon>
        <taxon>Arachnida</taxon>
        <taxon>Araneae</taxon>
        <taxon>Araneomorphae</taxon>
        <taxon>Entelegynae</taxon>
        <taxon>Araneoidea</taxon>
        <taxon>Nephilidae</taxon>
        <taxon>Trichonephila</taxon>
        <taxon>Trichonephila inaurata</taxon>
    </lineage>
</organism>
<dbReference type="EMBL" id="BMAV01019736">
    <property type="protein sequence ID" value="GFY72925.1"/>
    <property type="molecule type" value="Genomic_DNA"/>
</dbReference>
<evidence type="ECO:0000313" key="3">
    <source>
        <dbReference type="Proteomes" id="UP000886998"/>
    </source>
</evidence>
<name>A0A8X6YH97_9ARAC</name>
<accession>A0A8X6YH97</accession>
<evidence type="ECO:0000256" key="1">
    <source>
        <dbReference type="SAM" id="Coils"/>
    </source>
</evidence>
<comment type="caution">
    <text evidence="2">The sequence shown here is derived from an EMBL/GenBank/DDBJ whole genome shotgun (WGS) entry which is preliminary data.</text>
</comment>
<dbReference type="AlphaFoldDB" id="A0A8X6YH97"/>
<keyword evidence="1" id="KW-0175">Coiled coil</keyword>
<evidence type="ECO:0000313" key="2">
    <source>
        <dbReference type="EMBL" id="GFY72925.1"/>
    </source>
</evidence>
<gene>
    <name evidence="2" type="ORF">TNIN_154491</name>
</gene>
<protein>
    <submittedName>
        <fullName evidence="2">Uncharacterized protein</fullName>
    </submittedName>
</protein>